<evidence type="ECO:0000313" key="2">
    <source>
        <dbReference type="Proteomes" id="UP000694044"/>
    </source>
</evidence>
<keyword evidence="2" id="KW-1185">Reference proteome</keyword>
<evidence type="ECO:0000313" key="1">
    <source>
        <dbReference type="EMBL" id="KAG7378890.1"/>
    </source>
</evidence>
<organism evidence="1 2">
    <name type="scientific">Phytophthora pseudosyringae</name>
    <dbReference type="NCBI Taxonomy" id="221518"/>
    <lineage>
        <taxon>Eukaryota</taxon>
        <taxon>Sar</taxon>
        <taxon>Stramenopiles</taxon>
        <taxon>Oomycota</taxon>
        <taxon>Peronosporomycetes</taxon>
        <taxon>Peronosporales</taxon>
        <taxon>Peronosporaceae</taxon>
        <taxon>Phytophthora</taxon>
    </lineage>
</organism>
<gene>
    <name evidence="1" type="ORF">PHYPSEUDO_009322</name>
</gene>
<sequence length="229" mass="26039">MALAHVSAQANRLAEVQAVLTDRQVEQEAREAYGDSTALERRMDDRIQNVLMTLQDASLSQARAMAEAQLADQHAALRAMEERMDAALIDVQERAVRRVEQSVQSLVHNLNKEHQQILLLQQAAASDRHQIHVNLELLEKRTIERVEVAEEKASAVAVPELDARMGQALASVEDHVVRRAETHVLGLVKSLLEENRRQWQRQQLELQSAMEERMDQRLLELMQPSVNLL</sequence>
<dbReference type="AlphaFoldDB" id="A0A8T1VF80"/>
<dbReference type="OrthoDB" id="129861at2759"/>
<dbReference type="Proteomes" id="UP000694044">
    <property type="component" value="Unassembled WGS sequence"/>
</dbReference>
<comment type="caution">
    <text evidence="1">The sequence shown here is derived from an EMBL/GenBank/DDBJ whole genome shotgun (WGS) entry which is preliminary data.</text>
</comment>
<dbReference type="EMBL" id="JAGDFM010000388">
    <property type="protein sequence ID" value="KAG7378890.1"/>
    <property type="molecule type" value="Genomic_DNA"/>
</dbReference>
<reference evidence="1" key="1">
    <citation type="submission" date="2021-02" db="EMBL/GenBank/DDBJ databases">
        <authorList>
            <person name="Palmer J.M."/>
        </authorList>
    </citation>
    <scope>NUCLEOTIDE SEQUENCE</scope>
    <source>
        <strain evidence="1">SCRP734</strain>
    </source>
</reference>
<proteinExistence type="predicted"/>
<protein>
    <submittedName>
        <fullName evidence="1">Uncharacterized protein</fullName>
    </submittedName>
</protein>
<accession>A0A8T1VF80</accession>
<name>A0A8T1VF80_9STRA</name>